<evidence type="ECO:0000256" key="3">
    <source>
        <dbReference type="ARBA" id="ARBA00022692"/>
    </source>
</evidence>
<dbReference type="Gene3D" id="1.20.1080.10">
    <property type="entry name" value="Glycerol uptake facilitator protein"/>
    <property type="match status" value="1"/>
</dbReference>
<dbReference type="InterPro" id="IPR036322">
    <property type="entry name" value="WD40_repeat_dom_sf"/>
</dbReference>
<evidence type="ECO:0000259" key="13">
    <source>
        <dbReference type="Pfam" id="PF00160"/>
    </source>
</evidence>
<dbReference type="SMART" id="SM00320">
    <property type="entry name" value="WD40"/>
    <property type="match status" value="4"/>
</dbReference>
<evidence type="ECO:0000256" key="7">
    <source>
        <dbReference type="ARBA" id="ARBA00047693"/>
    </source>
</evidence>
<evidence type="ECO:0000256" key="9">
    <source>
        <dbReference type="ARBA" id="ARBA00049088"/>
    </source>
</evidence>
<sequence length="870" mass="93403">MKVPEVPLLMDWPASGNQIVFATANGSIMFWDYKANRTAKAFSVPEKSAKVLRSHPRAAQKLLCGCEDGSLIVSRWLPSKAMAAASLAWVTPTPVAATRTGLRRPAAQGQPRKAFRSSTPSTPEPPKTPNHLWSASPALAVSVLTSAVAVGGRRTRRRLRAAHSEPGRIVASPQETYEVWVQKARSLQEQPWSKTFYAAYMGGCFVGSSPWLLVLQTGAQLFTGNAAIMAIGAFEGQVTMKSLLRNWGLSFLGNLLGCLTLSAVAQYTGLLTGGAASMAMEAVLSRCSSSFGQTLVKGVMCNWLLCAAIWLSTMAKGLSGKMVGIWFPISMFVGIGFEHSITNIFLLSSGLAAGAPATAADVIMKNLVPATIGNALAGALIVGAGMSYAFGRLGRAKKPLRVAFPSRRGLEEGALATTRRDHKLLLESHSGQCSALLNRVARYNAQTQKKVVIVGKSKTSKDAVTDAQWDPLSDDYLLVSFADGSLTLYDASKQAEVHSFEKQSQAIRSLAWAKAQPGNFVSATDRVGLLKLWNVSQRSPMSQIKVGTSGVLCVKAIPSEPNWFVLSFKNSAVGVCDIASRTMRFLSSPGHSETIFDIAFHKKIAAMAAAEAFFFEVPDCPKGTILKLKAPDGKTLQIPLPQEAVPGDHMYLSKTEEGTWAFDKIIRHKYTKGAEDAAAIAMKTEEEVQKDLRGPETVQVQMDTTKGPIRLTIVPSWSPFGAQRALDMVRDGFLQDLAIYRGIKGFLVQFGVVDDEKKKAAYTPLPDDPLCGVPYLEGTVGFAAAGPNTRSCQLCLFLGAAPSLGRNSVETPIGRVAPESMETLHSLFLPGDIPQCGGKGPDPHKLAELGNAYIQDNFPECDFVTGASLI</sequence>
<comment type="catalytic activity">
    <reaction evidence="9">
        <text>acetate(out) + H(+)(out) = acetate(in) + H(+)(in)</text>
        <dbReference type="Rhea" id="RHEA:71803"/>
        <dbReference type="ChEBI" id="CHEBI:15378"/>
        <dbReference type="ChEBI" id="CHEBI:30089"/>
    </reaction>
</comment>
<protein>
    <submittedName>
        <fullName evidence="15">Putative transporter YrhG</fullName>
    </submittedName>
</protein>
<dbReference type="InterPro" id="IPR000292">
    <property type="entry name" value="For/NO2_transpt"/>
</dbReference>
<feature type="domain" description="PPIase cyclophilin-type" evidence="13">
    <location>
        <begin position="700"/>
        <end position="826"/>
    </location>
</feature>
<dbReference type="InterPro" id="IPR015943">
    <property type="entry name" value="WD40/YVTN_repeat-like_dom_sf"/>
</dbReference>
<dbReference type="SUPFAM" id="SSF50891">
    <property type="entry name" value="Cyclophilin-like"/>
    <property type="match status" value="1"/>
</dbReference>
<comment type="subcellular location">
    <subcellularLocation>
        <location evidence="1">Cell membrane</location>
        <topology evidence="1">Multi-pass membrane protein</topology>
    </subcellularLocation>
</comment>
<dbReference type="EMBL" id="LSRX01000239">
    <property type="protein sequence ID" value="OLQ03315.1"/>
    <property type="molecule type" value="Genomic_DNA"/>
</dbReference>
<dbReference type="GO" id="GO:0005886">
    <property type="term" value="C:plasma membrane"/>
    <property type="evidence" value="ECO:0007669"/>
    <property type="project" value="UniProtKB-SubCell"/>
</dbReference>
<keyword evidence="4 12" id="KW-1133">Transmembrane helix</keyword>
<dbReference type="InterPro" id="IPR024977">
    <property type="entry name" value="Apc4-like_WD40_dom"/>
</dbReference>
<dbReference type="Proteomes" id="UP000186817">
    <property type="component" value="Unassembled WGS sequence"/>
</dbReference>
<comment type="subunit">
    <text evidence="2">Homopentamer.</text>
</comment>
<evidence type="ECO:0000256" key="11">
    <source>
        <dbReference type="SAM" id="MobiDB-lite"/>
    </source>
</evidence>
<feature type="transmembrane region" description="Helical" evidence="12">
    <location>
        <begin position="219"/>
        <end position="236"/>
    </location>
</feature>
<dbReference type="Pfam" id="PF01226">
    <property type="entry name" value="Form_Nir_trans"/>
    <property type="match status" value="1"/>
</dbReference>
<keyword evidence="16" id="KW-1185">Reference proteome</keyword>
<name>A0A1Q9E7B9_SYMMI</name>
<evidence type="ECO:0000256" key="10">
    <source>
        <dbReference type="ARBA" id="ARBA00049660"/>
    </source>
</evidence>
<evidence type="ECO:0000313" key="15">
    <source>
        <dbReference type="EMBL" id="OLQ03315.1"/>
    </source>
</evidence>
<feature type="transmembrane region" description="Helical" evidence="12">
    <location>
        <begin position="248"/>
        <end position="270"/>
    </location>
</feature>
<dbReference type="OrthoDB" id="4829at2759"/>
<evidence type="ECO:0000256" key="8">
    <source>
        <dbReference type="ARBA" id="ARBA00049016"/>
    </source>
</evidence>
<dbReference type="InterPro" id="IPR023271">
    <property type="entry name" value="Aquaporin-like"/>
</dbReference>
<keyword evidence="5 12" id="KW-0472">Membrane</keyword>
<gene>
    <name evidence="15" type="primary">yrhG</name>
    <name evidence="15" type="ORF">AK812_SmicGene13733</name>
</gene>
<evidence type="ECO:0000256" key="6">
    <source>
        <dbReference type="ARBA" id="ARBA00034245"/>
    </source>
</evidence>
<organism evidence="15 16">
    <name type="scientific">Symbiodinium microadriaticum</name>
    <name type="common">Dinoflagellate</name>
    <name type="synonym">Zooxanthella microadriatica</name>
    <dbReference type="NCBI Taxonomy" id="2951"/>
    <lineage>
        <taxon>Eukaryota</taxon>
        <taxon>Sar</taxon>
        <taxon>Alveolata</taxon>
        <taxon>Dinophyceae</taxon>
        <taxon>Suessiales</taxon>
        <taxon>Symbiodiniaceae</taxon>
        <taxon>Symbiodinium</taxon>
    </lineage>
</organism>
<dbReference type="InterPro" id="IPR001680">
    <property type="entry name" value="WD40_rpt"/>
</dbReference>
<dbReference type="SUPFAM" id="SSF50978">
    <property type="entry name" value="WD40 repeat-like"/>
    <property type="match status" value="1"/>
</dbReference>
<comment type="similarity">
    <text evidence="10">Belongs to the FNT transporter (TC 1.A.16) family.</text>
</comment>
<dbReference type="AlphaFoldDB" id="A0A1Q9E7B9"/>
<evidence type="ECO:0000256" key="2">
    <source>
        <dbReference type="ARBA" id="ARBA00011255"/>
    </source>
</evidence>
<keyword evidence="3 12" id="KW-0812">Transmembrane</keyword>
<dbReference type="Gene3D" id="2.40.100.10">
    <property type="entry name" value="Cyclophilin-like"/>
    <property type="match status" value="1"/>
</dbReference>
<dbReference type="PANTHER" id="PTHR30520:SF6">
    <property type="entry name" value="FORMATE_NITRATE FAMILY TRANSPORTER (EUROFUNG)"/>
    <property type="match status" value="1"/>
</dbReference>
<dbReference type="Pfam" id="PF12894">
    <property type="entry name" value="ANAPC4_WD40"/>
    <property type="match status" value="1"/>
</dbReference>
<evidence type="ECO:0000256" key="1">
    <source>
        <dbReference type="ARBA" id="ARBA00004651"/>
    </source>
</evidence>
<feature type="region of interest" description="Disordered" evidence="11">
    <location>
        <begin position="99"/>
        <end position="130"/>
    </location>
</feature>
<accession>A0A1Q9E7B9</accession>
<dbReference type="InterPro" id="IPR002130">
    <property type="entry name" value="Cyclophilin-type_PPIase_dom"/>
</dbReference>
<reference evidence="15 16" key="1">
    <citation type="submission" date="2016-02" db="EMBL/GenBank/DDBJ databases">
        <title>Genome analysis of coral dinoflagellate symbionts highlights evolutionary adaptations to a symbiotic lifestyle.</title>
        <authorList>
            <person name="Aranda M."/>
            <person name="Li Y."/>
            <person name="Liew Y.J."/>
            <person name="Baumgarten S."/>
            <person name="Simakov O."/>
            <person name="Wilson M."/>
            <person name="Piel J."/>
            <person name="Ashoor H."/>
            <person name="Bougouffa S."/>
            <person name="Bajic V.B."/>
            <person name="Ryu T."/>
            <person name="Ravasi T."/>
            <person name="Bayer T."/>
            <person name="Micklem G."/>
            <person name="Kim H."/>
            <person name="Bhak J."/>
            <person name="Lajeunesse T.C."/>
            <person name="Voolstra C.R."/>
        </authorList>
    </citation>
    <scope>NUCLEOTIDE SEQUENCE [LARGE SCALE GENOMIC DNA]</scope>
    <source>
        <strain evidence="15 16">CCMP2467</strain>
    </source>
</reference>
<feature type="domain" description="Anaphase-promoting complex subunit 4-like WD40" evidence="14">
    <location>
        <begin position="449"/>
        <end position="514"/>
    </location>
</feature>
<dbReference type="PANTHER" id="PTHR30520">
    <property type="entry name" value="FORMATE TRANSPORTER-RELATED"/>
    <property type="match status" value="1"/>
</dbReference>
<dbReference type="Gene3D" id="2.130.10.10">
    <property type="entry name" value="YVTN repeat-like/Quinoprotein amine dehydrogenase"/>
    <property type="match status" value="1"/>
</dbReference>
<comment type="catalytic activity">
    <reaction evidence="6">
        <text>(S)-lactate(in) + H(+)(in) = (S)-lactate(out) + H(+)(out)</text>
        <dbReference type="Rhea" id="RHEA:29415"/>
        <dbReference type="ChEBI" id="CHEBI:15378"/>
        <dbReference type="ChEBI" id="CHEBI:16651"/>
    </reaction>
</comment>
<evidence type="ECO:0000256" key="12">
    <source>
        <dbReference type="SAM" id="Phobius"/>
    </source>
</evidence>
<evidence type="ECO:0000259" key="14">
    <source>
        <dbReference type="Pfam" id="PF12894"/>
    </source>
</evidence>
<evidence type="ECO:0000313" key="16">
    <source>
        <dbReference type="Proteomes" id="UP000186817"/>
    </source>
</evidence>
<proteinExistence type="inferred from homology"/>
<feature type="transmembrane region" description="Helical" evidence="12">
    <location>
        <begin position="367"/>
        <end position="391"/>
    </location>
</feature>
<comment type="catalytic activity">
    <reaction evidence="7">
        <text>pyruvate(out) + H(+)(out) = pyruvate(in) + H(+)(in)</text>
        <dbReference type="Rhea" id="RHEA:64720"/>
        <dbReference type="ChEBI" id="CHEBI:15361"/>
        <dbReference type="ChEBI" id="CHEBI:15378"/>
    </reaction>
</comment>
<evidence type="ECO:0000256" key="4">
    <source>
        <dbReference type="ARBA" id="ARBA00022989"/>
    </source>
</evidence>
<comment type="caution">
    <text evidence="15">The sequence shown here is derived from an EMBL/GenBank/DDBJ whole genome shotgun (WGS) entry which is preliminary data.</text>
</comment>
<dbReference type="InterPro" id="IPR029000">
    <property type="entry name" value="Cyclophilin-like_dom_sf"/>
</dbReference>
<dbReference type="Pfam" id="PF00160">
    <property type="entry name" value="Pro_isomerase"/>
    <property type="match status" value="1"/>
</dbReference>
<comment type="catalytic activity">
    <reaction evidence="8">
        <text>formate(in) + H(+)(in) = formate(out) + H(+)(out)</text>
        <dbReference type="Rhea" id="RHEA:80887"/>
        <dbReference type="ChEBI" id="CHEBI:15378"/>
        <dbReference type="ChEBI" id="CHEBI:15740"/>
    </reaction>
</comment>
<dbReference type="GO" id="GO:0015499">
    <property type="term" value="F:formate transmembrane transporter activity"/>
    <property type="evidence" value="ECO:0007669"/>
    <property type="project" value="TreeGrafter"/>
</dbReference>
<evidence type="ECO:0000256" key="5">
    <source>
        <dbReference type="ARBA" id="ARBA00023136"/>
    </source>
</evidence>
<dbReference type="GO" id="GO:0003755">
    <property type="term" value="F:peptidyl-prolyl cis-trans isomerase activity"/>
    <property type="evidence" value="ECO:0007669"/>
    <property type="project" value="InterPro"/>
</dbReference>
<feature type="transmembrane region" description="Helical" evidence="12">
    <location>
        <begin position="323"/>
        <end position="347"/>
    </location>
</feature>